<dbReference type="RefSeq" id="WP_284392283.1">
    <property type="nucleotide sequence ID" value="NZ_BSNK01000002.1"/>
</dbReference>
<organism evidence="6 7">
    <name type="scientific">Algimonas ampicilliniresistens</name>
    <dbReference type="NCBI Taxonomy" id="1298735"/>
    <lineage>
        <taxon>Bacteria</taxon>
        <taxon>Pseudomonadati</taxon>
        <taxon>Pseudomonadota</taxon>
        <taxon>Alphaproteobacteria</taxon>
        <taxon>Maricaulales</taxon>
        <taxon>Robiginitomaculaceae</taxon>
        <taxon>Algimonas</taxon>
    </lineage>
</organism>
<dbReference type="InterPro" id="IPR003715">
    <property type="entry name" value="Poly_export_N"/>
</dbReference>
<dbReference type="Proteomes" id="UP001161391">
    <property type="component" value="Unassembled WGS sequence"/>
</dbReference>
<dbReference type="Pfam" id="PF02563">
    <property type="entry name" value="Poly_export"/>
    <property type="match status" value="1"/>
</dbReference>
<sequence length="337" mass="36729">MAAWITTSKKTTALALLASLALVGASVDDAEAQSRYGHTTQQKSAPVQPQTHNYRVQTPQSPTMGRYGVAPHPYQTSQGPATQRGQVSTGRYDLSQQPPKKYDSIFHRLRGQKTVAYQTPHRPLGQFQQWINWEPQYLLVPGDQLDIVVGSAPELSRTLTVGPDGRVVMPMSEPIMAAGRTFADLQTALMAELGKQLRDPRVSVTPRAYAPEQIYVGGQVGQPGTYTLNNRVGALEAILMAGGMRPTAKGREVAVLRRAPNGGMMLRTVNIRGGLLNIHEYNDTIQLRRGDIVFVPSSTIAEVGQFMQNFRNALPVDFNLSYQFGADGGNGTTVISP</sequence>
<evidence type="ECO:0000256" key="2">
    <source>
        <dbReference type="SAM" id="MobiDB-lite"/>
    </source>
</evidence>
<evidence type="ECO:0000256" key="1">
    <source>
        <dbReference type="ARBA" id="ARBA00022729"/>
    </source>
</evidence>
<dbReference type="EMBL" id="BSNK01000002">
    <property type="protein sequence ID" value="GLQ25107.1"/>
    <property type="molecule type" value="Genomic_DNA"/>
</dbReference>
<feature type="domain" description="Polysaccharide export protein N-terminal" evidence="4">
    <location>
        <begin position="134"/>
        <end position="205"/>
    </location>
</feature>
<dbReference type="Pfam" id="PF10531">
    <property type="entry name" value="SLBB"/>
    <property type="match status" value="1"/>
</dbReference>
<feature type="signal peptide" evidence="3">
    <location>
        <begin position="1"/>
        <end position="25"/>
    </location>
</feature>
<dbReference type="PANTHER" id="PTHR33619">
    <property type="entry name" value="POLYSACCHARIDE EXPORT PROTEIN GFCE-RELATED"/>
    <property type="match status" value="1"/>
</dbReference>
<name>A0ABQ5VDD8_9PROT</name>
<feature type="region of interest" description="Disordered" evidence="2">
    <location>
        <begin position="70"/>
        <end position="96"/>
    </location>
</feature>
<keyword evidence="1 3" id="KW-0732">Signal</keyword>
<feature type="chain" id="PRO_5046812577" description="Polysaccharide export protein" evidence="3">
    <location>
        <begin position="26"/>
        <end position="337"/>
    </location>
</feature>
<keyword evidence="7" id="KW-1185">Reference proteome</keyword>
<evidence type="ECO:0000313" key="6">
    <source>
        <dbReference type="EMBL" id="GLQ25107.1"/>
    </source>
</evidence>
<feature type="compositionally biased region" description="Polar residues" evidence="2">
    <location>
        <begin position="74"/>
        <end position="96"/>
    </location>
</feature>
<comment type="caution">
    <text evidence="6">The sequence shown here is derived from an EMBL/GenBank/DDBJ whole genome shotgun (WGS) entry which is preliminary data.</text>
</comment>
<reference evidence="6" key="2">
    <citation type="submission" date="2023-01" db="EMBL/GenBank/DDBJ databases">
        <title>Draft genome sequence of Algimonas ampicilliniresistens strain NBRC 108219.</title>
        <authorList>
            <person name="Sun Q."/>
            <person name="Mori K."/>
        </authorList>
    </citation>
    <scope>NUCLEOTIDE SEQUENCE</scope>
    <source>
        <strain evidence="6">NBRC 108219</strain>
    </source>
</reference>
<protein>
    <recommendedName>
        <fullName evidence="8">Polysaccharide export protein</fullName>
    </recommendedName>
</protein>
<reference evidence="6" key="1">
    <citation type="journal article" date="2014" name="Int. J. Syst. Evol. Microbiol.">
        <title>Complete genome of a new Firmicutes species belonging to the dominant human colonic microbiota ('Ruminococcus bicirculans') reveals two chromosomes and a selective capacity to utilize plant glucans.</title>
        <authorList>
            <consortium name="NISC Comparative Sequencing Program"/>
            <person name="Wegmann U."/>
            <person name="Louis P."/>
            <person name="Goesmann A."/>
            <person name="Henrissat B."/>
            <person name="Duncan S.H."/>
            <person name="Flint H.J."/>
        </authorList>
    </citation>
    <scope>NUCLEOTIDE SEQUENCE</scope>
    <source>
        <strain evidence="6">NBRC 108219</strain>
    </source>
</reference>
<gene>
    <name evidence="6" type="ORF">GCM10007853_29810</name>
</gene>
<dbReference type="InterPro" id="IPR019554">
    <property type="entry name" value="Soluble_ligand-bd"/>
</dbReference>
<feature type="domain" description="Soluble ligand binding" evidence="5">
    <location>
        <begin position="214"/>
        <end position="265"/>
    </location>
</feature>
<evidence type="ECO:0000259" key="4">
    <source>
        <dbReference type="Pfam" id="PF02563"/>
    </source>
</evidence>
<accession>A0ABQ5VDD8</accession>
<dbReference type="Gene3D" id="3.10.560.10">
    <property type="entry name" value="Outer membrane lipoprotein wza domain like"/>
    <property type="match status" value="1"/>
</dbReference>
<dbReference type="Gene3D" id="3.30.1950.10">
    <property type="entry name" value="wza like domain"/>
    <property type="match status" value="1"/>
</dbReference>
<evidence type="ECO:0000256" key="3">
    <source>
        <dbReference type="SAM" id="SignalP"/>
    </source>
</evidence>
<dbReference type="InterPro" id="IPR049712">
    <property type="entry name" value="Poly_export"/>
</dbReference>
<proteinExistence type="predicted"/>
<evidence type="ECO:0000313" key="7">
    <source>
        <dbReference type="Proteomes" id="UP001161391"/>
    </source>
</evidence>
<evidence type="ECO:0000259" key="5">
    <source>
        <dbReference type="Pfam" id="PF10531"/>
    </source>
</evidence>
<evidence type="ECO:0008006" key="8">
    <source>
        <dbReference type="Google" id="ProtNLM"/>
    </source>
</evidence>
<dbReference type="PANTHER" id="PTHR33619:SF3">
    <property type="entry name" value="POLYSACCHARIDE EXPORT PROTEIN GFCE-RELATED"/>
    <property type="match status" value="1"/>
</dbReference>